<dbReference type="Proteomes" id="UP000314294">
    <property type="component" value="Unassembled WGS sequence"/>
</dbReference>
<proteinExistence type="predicted"/>
<evidence type="ECO:0000313" key="3">
    <source>
        <dbReference type="Proteomes" id="UP000314294"/>
    </source>
</evidence>
<organism evidence="2 3">
    <name type="scientific">Liparis tanakae</name>
    <name type="common">Tanaka's snailfish</name>
    <dbReference type="NCBI Taxonomy" id="230148"/>
    <lineage>
        <taxon>Eukaryota</taxon>
        <taxon>Metazoa</taxon>
        <taxon>Chordata</taxon>
        <taxon>Craniata</taxon>
        <taxon>Vertebrata</taxon>
        <taxon>Euteleostomi</taxon>
        <taxon>Actinopterygii</taxon>
        <taxon>Neopterygii</taxon>
        <taxon>Teleostei</taxon>
        <taxon>Neoteleostei</taxon>
        <taxon>Acanthomorphata</taxon>
        <taxon>Eupercaria</taxon>
        <taxon>Perciformes</taxon>
        <taxon>Cottioidei</taxon>
        <taxon>Cottales</taxon>
        <taxon>Liparidae</taxon>
        <taxon>Liparis</taxon>
    </lineage>
</organism>
<feature type="region of interest" description="Disordered" evidence="1">
    <location>
        <begin position="67"/>
        <end position="86"/>
    </location>
</feature>
<gene>
    <name evidence="2" type="ORF">EYF80_048252</name>
</gene>
<protein>
    <submittedName>
        <fullName evidence="2">Uncharacterized protein</fullName>
    </submittedName>
</protein>
<keyword evidence="3" id="KW-1185">Reference proteome</keyword>
<sequence>MEERTTSRLGSVLKLEATWIMTSFIRALVHSGLRCTWGGYAEQRASHTGSRRRDVYKWQEFDLSRRNDEDHQQGAVFGHRRDLKKR</sequence>
<evidence type="ECO:0000256" key="1">
    <source>
        <dbReference type="SAM" id="MobiDB-lite"/>
    </source>
</evidence>
<name>A0A4Z2FLC5_9TELE</name>
<dbReference type="EMBL" id="SRLO01001096">
    <property type="protein sequence ID" value="TNN41584.1"/>
    <property type="molecule type" value="Genomic_DNA"/>
</dbReference>
<comment type="caution">
    <text evidence="2">The sequence shown here is derived from an EMBL/GenBank/DDBJ whole genome shotgun (WGS) entry which is preliminary data.</text>
</comment>
<dbReference type="AlphaFoldDB" id="A0A4Z2FLC5"/>
<accession>A0A4Z2FLC5</accession>
<evidence type="ECO:0000313" key="2">
    <source>
        <dbReference type="EMBL" id="TNN41584.1"/>
    </source>
</evidence>
<reference evidence="2 3" key="1">
    <citation type="submission" date="2019-03" db="EMBL/GenBank/DDBJ databases">
        <title>First draft genome of Liparis tanakae, snailfish: a comprehensive survey of snailfish specific genes.</title>
        <authorList>
            <person name="Kim W."/>
            <person name="Song I."/>
            <person name="Jeong J.-H."/>
            <person name="Kim D."/>
            <person name="Kim S."/>
            <person name="Ryu S."/>
            <person name="Song J.Y."/>
            <person name="Lee S.K."/>
        </authorList>
    </citation>
    <scope>NUCLEOTIDE SEQUENCE [LARGE SCALE GENOMIC DNA]</scope>
    <source>
        <tissue evidence="2">Muscle</tissue>
    </source>
</reference>